<reference evidence="5 6" key="1">
    <citation type="submission" date="2018-12" db="EMBL/GenBank/DDBJ databases">
        <title>Complete genome sequence of Flaviflexus sp. H23T48.</title>
        <authorList>
            <person name="Bae J.-W."/>
            <person name="Lee J.-Y."/>
        </authorList>
    </citation>
    <scope>NUCLEOTIDE SEQUENCE [LARGE SCALE GENOMIC DNA]</scope>
    <source>
        <strain evidence="5 6">H23T48</strain>
    </source>
</reference>
<dbReference type="SUPFAM" id="SSF46689">
    <property type="entry name" value="Homeodomain-like"/>
    <property type="match status" value="1"/>
</dbReference>
<dbReference type="GO" id="GO:0003677">
    <property type="term" value="F:DNA binding"/>
    <property type="evidence" value="ECO:0007669"/>
    <property type="project" value="UniProtKB-UniRule"/>
</dbReference>
<dbReference type="KEGG" id="flh:EJ997_10040"/>
<evidence type="ECO:0000256" key="1">
    <source>
        <dbReference type="ARBA" id="ARBA00023125"/>
    </source>
</evidence>
<feature type="DNA-binding region" description="H-T-H motif" evidence="2">
    <location>
        <begin position="41"/>
        <end position="60"/>
    </location>
</feature>
<dbReference type="Proteomes" id="UP000280344">
    <property type="component" value="Chromosome"/>
</dbReference>
<dbReference type="EMBL" id="CP034593">
    <property type="protein sequence ID" value="AZQ77624.1"/>
    <property type="molecule type" value="Genomic_DNA"/>
</dbReference>
<feature type="region of interest" description="Disordered" evidence="3">
    <location>
        <begin position="1"/>
        <end position="20"/>
    </location>
</feature>
<name>A0A3S9PZ54_9ACTO</name>
<organism evidence="5 6">
    <name type="scientific">Flaviflexus ciconiae</name>
    <dbReference type="NCBI Taxonomy" id="2496867"/>
    <lineage>
        <taxon>Bacteria</taxon>
        <taxon>Bacillati</taxon>
        <taxon>Actinomycetota</taxon>
        <taxon>Actinomycetes</taxon>
        <taxon>Actinomycetales</taxon>
        <taxon>Actinomycetaceae</taxon>
        <taxon>Flaviflexus</taxon>
    </lineage>
</organism>
<accession>A0A3S9PZ54</accession>
<dbReference type="Pfam" id="PF17940">
    <property type="entry name" value="TetR_C_31"/>
    <property type="match status" value="1"/>
</dbReference>
<evidence type="ECO:0000256" key="2">
    <source>
        <dbReference type="PROSITE-ProRule" id="PRU00335"/>
    </source>
</evidence>
<evidence type="ECO:0000313" key="6">
    <source>
        <dbReference type="Proteomes" id="UP000280344"/>
    </source>
</evidence>
<dbReference type="AlphaFoldDB" id="A0A3S9PZ54"/>
<sequence length="202" mass="22264">MAEEGRSVTESARLTKGEQRRQSIVEAAAKILNEEGPAGVTHRKVATRASASLSATTYYFTGLDDLLGQAATLNFGRWVARANRVVETLEESGPPQSVDQAVDVILRACLPEDENLENHYVQLVAATEFPEVHKQYNKSRNLLDEAIEQVLSWMKSSVSAQLVLTIVDGAAVQAISEGRDVRETARERVREFFIRVGAIPLK</sequence>
<keyword evidence="1 2" id="KW-0238">DNA-binding</keyword>
<proteinExistence type="predicted"/>
<protein>
    <submittedName>
        <fullName evidence="5">TetR family transcriptional regulator</fullName>
    </submittedName>
</protein>
<dbReference type="InterPro" id="IPR009057">
    <property type="entry name" value="Homeodomain-like_sf"/>
</dbReference>
<dbReference type="InterPro" id="IPR001647">
    <property type="entry name" value="HTH_TetR"/>
</dbReference>
<dbReference type="PROSITE" id="PS50977">
    <property type="entry name" value="HTH_TETR_2"/>
    <property type="match status" value="1"/>
</dbReference>
<evidence type="ECO:0000256" key="3">
    <source>
        <dbReference type="SAM" id="MobiDB-lite"/>
    </source>
</evidence>
<evidence type="ECO:0000313" key="5">
    <source>
        <dbReference type="EMBL" id="AZQ77624.1"/>
    </source>
</evidence>
<evidence type="ECO:0000259" key="4">
    <source>
        <dbReference type="PROSITE" id="PS50977"/>
    </source>
</evidence>
<feature type="domain" description="HTH tetR-type" evidence="4">
    <location>
        <begin position="18"/>
        <end position="78"/>
    </location>
</feature>
<gene>
    <name evidence="5" type="ORF">EJ997_10040</name>
</gene>
<dbReference type="InterPro" id="IPR041583">
    <property type="entry name" value="TetR_C_31"/>
</dbReference>
<dbReference type="OrthoDB" id="6929199at2"/>
<keyword evidence="6" id="KW-1185">Reference proteome</keyword>
<dbReference type="Gene3D" id="1.10.357.10">
    <property type="entry name" value="Tetracycline Repressor, domain 2"/>
    <property type="match status" value="1"/>
</dbReference>